<comment type="caution">
    <text evidence="2">The sequence shown here is derived from an EMBL/GenBank/DDBJ whole genome shotgun (WGS) entry which is preliminary data.</text>
</comment>
<keyword evidence="3" id="KW-1185">Reference proteome</keyword>
<protein>
    <submittedName>
        <fullName evidence="2">Peptidase S8 and S53, subtilisin, kexin, sedolisin</fullName>
    </submittedName>
</protein>
<organism evidence="2 3">
    <name type="scientific">Bradyrhizobium betae</name>
    <dbReference type="NCBI Taxonomy" id="244734"/>
    <lineage>
        <taxon>Bacteria</taxon>
        <taxon>Pseudomonadati</taxon>
        <taxon>Pseudomonadota</taxon>
        <taxon>Alphaproteobacteria</taxon>
        <taxon>Hyphomicrobiales</taxon>
        <taxon>Nitrobacteraceae</taxon>
        <taxon>Bradyrhizobium</taxon>
    </lineage>
</organism>
<dbReference type="AlphaFoldDB" id="A0A4Q1URZ2"/>
<dbReference type="InterPro" id="IPR034074">
    <property type="entry name" value="Y4bN_pept_dom"/>
</dbReference>
<evidence type="ECO:0000259" key="1">
    <source>
        <dbReference type="Pfam" id="PF00082"/>
    </source>
</evidence>
<dbReference type="SUPFAM" id="SSF52743">
    <property type="entry name" value="Subtilisin-like"/>
    <property type="match status" value="1"/>
</dbReference>
<evidence type="ECO:0000313" key="2">
    <source>
        <dbReference type="EMBL" id="RXT40250.1"/>
    </source>
</evidence>
<dbReference type="GO" id="GO:0006508">
    <property type="term" value="P:proteolysis"/>
    <property type="evidence" value="ECO:0007669"/>
    <property type="project" value="InterPro"/>
</dbReference>
<dbReference type="OrthoDB" id="5495859at2"/>
<dbReference type="RefSeq" id="WP_129273764.1">
    <property type="nucleotide sequence ID" value="NZ_MZXW01000038.1"/>
</dbReference>
<dbReference type="Proteomes" id="UP000290819">
    <property type="component" value="Unassembled WGS sequence"/>
</dbReference>
<dbReference type="Gene3D" id="3.40.50.200">
    <property type="entry name" value="Peptidase S8/S53 domain"/>
    <property type="match status" value="1"/>
</dbReference>
<dbReference type="InterPro" id="IPR036852">
    <property type="entry name" value="Peptidase_S8/S53_dom_sf"/>
</dbReference>
<evidence type="ECO:0000313" key="3">
    <source>
        <dbReference type="Proteomes" id="UP000290819"/>
    </source>
</evidence>
<dbReference type="GO" id="GO:0004252">
    <property type="term" value="F:serine-type endopeptidase activity"/>
    <property type="evidence" value="ECO:0007669"/>
    <property type="project" value="InterPro"/>
</dbReference>
<sequence length="740" mass="80710">MTKRNFLIGKGERLVDDVAGVRGGGAKNHPYTFAQARERLAPMLARAVRGIDHLPDNACPGDRAVATVTLNPEYIAKSYFPDKLLETVGLQAVGSRPRRVTPERRSKGREPEEAISTELFVMGPRSAFRAWRSSLPKWSEELTGADELATIEQVAAPTPQDKIKGRLPKTGTTVFEAVLHGDAGSGRTGVVTMFRDYLKEIGAPQSLDRKFSAGGLCFVELEAPVELANQIATFTPVRALRQMPSLRMLRPTFRSSRVSMANTMLPAKGPIDSNIRAAIFDGGIPKGHPLTKWAKVIEPPGIGKAIPDFLKHGVGVTSAFLFGHIDPAKALGQPYAFVDHYRVLDTAPNQDPHELYEVLGRIDKALVEKEYDLVNLSIGPRLPIEDDDVHAWTAVIDDRLSKGKTLATIAVGNDGDSSAKDQLNRIQVPADCVNALAVGACDNSESPWERCAYSSVGPGRSPGLVKPDFLEFGGCLQRPFIVVSDAAAGGLEATEGTSFSSPSVLRLAAGVRAHFGDSLSMLAIRALLVHTAEASDFPCEDVGRGRVARSVQDIVLCEDDTIRVVYQGEIAPARYIRARIPVPSSTIPGKVTITATLCYPTGVDPHHPGNYTRAGLEPTFRPHDQKRKDSKQVHADSKGFFGKAQSGLLEDELRRDAWKWENCLHTSVTFMGKTLRNPVLDIHYNARLDGKNFAPKEKLPYAFVISVHAKHLGDLYDQIIRKYAGQLEALRPVVEIPVKV</sequence>
<proteinExistence type="predicted"/>
<dbReference type="Pfam" id="PF00082">
    <property type="entry name" value="Peptidase_S8"/>
    <property type="match status" value="1"/>
</dbReference>
<dbReference type="InterPro" id="IPR000209">
    <property type="entry name" value="Peptidase_S8/S53_dom"/>
</dbReference>
<feature type="domain" description="Peptidase S8/S53" evidence="1">
    <location>
        <begin position="296"/>
        <end position="534"/>
    </location>
</feature>
<dbReference type="EMBL" id="MZXW01000038">
    <property type="protein sequence ID" value="RXT40250.1"/>
    <property type="molecule type" value="Genomic_DNA"/>
</dbReference>
<reference evidence="2 3" key="1">
    <citation type="submission" date="2017-03" db="EMBL/GenBank/DDBJ databases">
        <authorList>
            <person name="Safronova V.I."/>
            <person name="Sazanova A.L."/>
            <person name="Chirak E.R."/>
        </authorList>
    </citation>
    <scope>NUCLEOTIDE SEQUENCE [LARGE SCALE GENOMIC DNA]</scope>
    <source>
        <strain evidence="2 3">Opo-243</strain>
    </source>
</reference>
<name>A0A4Q1URZ2_9BRAD</name>
<gene>
    <name evidence="2" type="ORF">B5V03_28570</name>
</gene>
<accession>A0A4Q1URZ2</accession>
<dbReference type="CDD" id="cd04847">
    <property type="entry name" value="Peptidases_S8_Subtilisin_like_2"/>
    <property type="match status" value="1"/>
</dbReference>